<dbReference type="Proteomes" id="UP001589733">
    <property type="component" value="Unassembled WGS sequence"/>
</dbReference>
<proteinExistence type="predicted"/>
<accession>A0ABV6AUR8</accession>
<evidence type="ECO:0000313" key="3">
    <source>
        <dbReference type="Proteomes" id="UP001589733"/>
    </source>
</evidence>
<dbReference type="EMBL" id="JBHLYR010000013">
    <property type="protein sequence ID" value="MFB9991244.1"/>
    <property type="molecule type" value="Genomic_DNA"/>
</dbReference>
<keyword evidence="3" id="KW-1185">Reference proteome</keyword>
<evidence type="ECO:0000256" key="1">
    <source>
        <dbReference type="SAM" id="MobiDB-lite"/>
    </source>
</evidence>
<name>A0ABV6AUR8_9DEIO</name>
<gene>
    <name evidence="2" type="ORF">ACFFLM_04525</name>
</gene>
<feature type="region of interest" description="Disordered" evidence="1">
    <location>
        <begin position="87"/>
        <end position="119"/>
    </location>
</feature>
<sequence length="119" mass="14025">MTEADFLPAYRHASKNLRDRYNLRLTIQGYLELCTFLAEKKHRFILAFSHSRREVLLVNMSGRLVITVFDPEAELIVTFLPSLAYSPPINDRHAQARDRKRRRARRRRNINLTSEGWNG</sequence>
<feature type="compositionally biased region" description="Basic residues" evidence="1">
    <location>
        <begin position="98"/>
        <end position="109"/>
    </location>
</feature>
<comment type="caution">
    <text evidence="2">The sequence shown here is derived from an EMBL/GenBank/DDBJ whole genome shotgun (WGS) entry which is preliminary data.</text>
</comment>
<organism evidence="2 3">
    <name type="scientific">Deinococcus oregonensis</name>
    <dbReference type="NCBI Taxonomy" id="1805970"/>
    <lineage>
        <taxon>Bacteria</taxon>
        <taxon>Thermotogati</taxon>
        <taxon>Deinococcota</taxon>
        <taxon>Deinococci</taxon>
        <taxon>Deinococcales</taxon>
        <taxon>Deinococcaceae</taxon>
        <taxon>Deinococcus</taxon>
    </lineage>
</organism>
<protein>
    <submittedName>
        <fullName evidence="2">Uncharacterized protein</fullName>
    </submittedName>
</protein>
<feature type="compositionally biased region" description="Polar residues" evidence="1">
    <location>
        <begin position="110"/>
        <end position="119"/>
    </location>
</feature>
<evidence type="ECO:0000313" key="2">
    <source>
        <dbReference type="EMBL" id="MFB9991244.1"/>
    </source>
</evidence>
<reference evidence="2 3" key="1">
    <citation type="submission" date="2024-09" db="EMBL/GenBank/DDBJ databases">
        <authorList>
            <person name="Sun Q."/>
            <person name="Mori K."/>
        </authorList>
    </citation>
    <scope>NUCLEOTIDE SEQUENCE [LARGE SCALE GENOMIC DNA]</scope>
    <source>
        <strain evidence="2 3">JCM 13503</strain>
    </source>
</reference>
<dbReference type="RefSeq" id="WP_380005978.1">
    <property type="nucleotide sequence ID" value="NZ_JBHLYR010000013.1"/>
</dbReference>